<dbReference type="EMBL" id="DTCM01000077">
    <property type="protein sequence ID" value="HGL41241.1"/>
    <property type="molecule type" value="Genomic_DNA"/>
</dbReference>
<gene>
    <name evidence="8" type="ORF">ENM30_03775</name>
    <name evidence="7" type="ORF">ENT82_04760</name>
    <name evidence="6" type="ORF">ENU43_06215</name>
</gene>
<evidence type="ECO:0000313" key="6">
    <source>
        <dbReference type="EMBL" id="HGL41241.1"/>
    </source>
</evidence>
<proteinExistence type="inferred from homology"/>
<evidence type="ECO:0000313" key="7">
    <source>
        <dbReference type="EMBL" id="HGN90421.1"/>
    </source>
</evidence>
<evidence type="ECO:0000256" key="3">
    <source>
        <dbReference type="ARBA" id="ARBA00022741"/>
    </source>
</evidence>
<comment type="caution">
    <text evidence="7">The sequence shown here is derived from an EMBL/GenBank/DDBJ whole genome shotgun (WGS) entry which is preliminary data.</text>
</comment>
<keyword evidence="3" id="KW-0547">Nucleotide-binding</keyword>
<dbReference type="InterPro" id="IPR027417">
    <property type="entry name" value="P-loop_NTPase"/>
</dbReference>
<name>A0A7C4E230_CALS0</name>
<dbReference type="Pfam" id="PF00005">
    <property type="entry name" value="ABC_tran"/>
    <property type="match status" value="1"/>
</dbReference>
<dbReference type="PROSITE" id="PS50893">
    <property type="entry name" value="ABC_TRANSPORTER_2"/>
    <property type="match status" value="1"/>
</dbReference>
<dbReference type="PANTHER" id="PTHR42734">
    <property type="entry name" value="METAL TRANSPORT SYSTEM ATP-BINDING PROTEIN TM_0124-RELATED"/>
    <property type="match status" value="1"/>
</dbReference>
<dbReference type="InterPro" id="IPR050153">
    <property type="entry name" value="Metal_Ion_Import_ABC"/>
</dbReference>
<dbReference type="SMART" id="SM00382">
    <property type="entry name" value="AAA"/>
    <property type="match status" value="1"/>
</dbReference>
<dbReference type="InterPro" id="IPR003593">
    <property type="entry name" value="AAA+_ATPase"/>
</dbReference>
<dbReference type="InterPro" id="IPR003439">
    <property type="entry name" value="ABC_transporter-like_ATP-bd"/>
</dbReference>
<evidence type="ECO:0000256" key="2">
    <source>
        <dbReference type="ARBA" id="ARBA00022448"/>
    </source>
</evidence>
<organism evidence="7">
    <name type="scientific">Caldiarchaeum subterraneum</name>
    <dbReference type="NCBI Taxonomy" id="311458"/>
    <lineage>
        <taxon>Archaea</taxon>
        <taxon>Nitrososphaerota</taxon>
        <taxon>Candidatus Caldarchaeales</taxon>
        <taxon>Candidatus Caldarchaeaceae</taxon>
        <taxon>Candidatus Caldarchaeum</taxon>
    </lineage>
</organism>
<dbReference type="GO" id="GO:0016887">
    <property type="term" value="F:ATP hydrolysis activity"/>
    <property type="evidence" value="ECO:0007669"/>
    <property type="project" value="InterPro"/>
</dbReference>
<dbReference type="EMBL" id="DRXG01000082">
    <property type="protein sequence ID" value="HHN52416.1"/>
    <property type="molecule type" value="Genomic_DNA"/>
</dbReference>
<dbReference type="AlphaFoldDB" id="A0A7C4E230"/>
<dbReference type="SUPFAM" id="SSF52540">
    <property type="entry name" value="P-loop containing nucleoside triphosphate hydrolases"/>
    <property type="match status" value="1"/>
</dbReference>
<dbReference type="PANTHER" id="PTHR42734:SF17">
    <property type="entry name" value="METAL TRANSPORT SYSTEM ATP-BINDING PROTEIN TM_0124-RELATED"/>
    <property type="match status" value="1"/>
</dbReference>
<keyword evidence="2" id="KW-0813">Transport</keyword>
<protein>
    <submittedName>
        <fullName evidence="7">ATP-binding cassette domain-containing protein</fullName>
    </submittedName>
</protein>
<feature type="domain" description="ABC transporter" evidence="5">
    <location>
        <begin position="1"/>
        <end position="218"/>
    </location>
</feature>
<accession>A0A7C4E230</accession>
<dbReference type="EMBL" id="DTAD01000048">
    <property type="protein sequence ID" value="HGN90421.1"/>
    <property type="molecule type" value="Genomic_DNA"/>
</dbReference>
<evidence type="ECO:0000313" key="8">
    <source>
        <dbReference type="EMBL" id="HHN52416.1"/>
    </source>
</evidence>
<dbReference type="Gene3D" id="3.40.50.300">
    <property type="entry name" value="P-loop containing nucleotide triphosphate hydrolases"/>
    <property type="match status" value="1"/>
</dbReference>
<evidence type="ECO:0000259" key="5">
    <source>
        <dbReference type="PROSITE" id="PS50893"/>
    </source>
</evidence>
<sequence>MASLLVVEGLEVERTGFRINVERFVSSKITIILGCNGTGKTTLLKTIAGFIKPRKGVIHLNGRDITNLPPSERRIGYMPQQPIKLPYKPRDAIHYLAKIFRADPQPVIEKMRLEQILRKEKLSTGEAQILALSILLLRKTELLLLDEPTSSLDFPNSVNFWSLIRSLNIPMVYVTHNPVEAAAVGDEVYVIEDGVLRGPFENKLRSKAEELVETLNLYKNRVWVLE</sequence>
<reference evidence="7" key="1">
    <citation type="journal article" date="2020" name="mSystems">
        <title>Genome- and Community-Level Interaction Insights into Carbon Utilization and Element Cycling Functions of Hydrothermarchaeota in Hydrothermal Sediment.</title>
        <authorList>
            <person name="Zhou Z."/>
            <person name="Liu Y."/>
            <person name="Xu W."/>
            <person name="Pan J."/>
            <person name="Luo Z.H."/>
            <person name="Li M."/>
        </authorList>
    </citation>
    <scope>NUCLEOTIDE SEQUENCE [LARGE SCALE GENOMIC DNA]</scope>
    <source>
        <strain evidence="8">SpSt-1073</strain>
        <strain evidence="7">SpSt-613</strain>
        <strain evidence="6">SpSt-669</strain>
    </source>
</reference>
<keyword evidence="4 7" id="KW-0067">ATP-binding</keyword>
<evidence type="ECO:0000256" key="4">
    <source>
        <dbReference type="ARBA" id="ARBA00022840"/>
    </source>
</evidence>
<evidence type="ECO:0000256" key="1">
    <source>
        <dbReference type="ARBA" id="ARBA00005417"/>
    </source>
</evidence>
<comment type="similarity">
    <text evidence="1">Belongs to the ABC transporter superfamily.</text>
</comment>
<dbReference type="GO" id="GO:0005524">
    <property type="term" value="F:ATP binding"/>
    <property type="evidence" value="ECO:0007669"/>
    <property type="project" value="UniProtKB-KW"/>
</dbReference>